<evidence type="ECO:0000313" key="2">
    <source>
        <dbReference type="EMBL" id="MEU9580464.1"/>
    </source>
</evidence>
<dbReference type="RefSeq" id="WP_359276241.1">
    <property type="nucleotide sequence ID" value="NZ_JBEZNA010000076.1"/>
</dbReference>
<dbReference type="EMBL" id="JBEZNA010000076">
    <property type="protein sequence ID" value="MEU9580464.1"/>
    <property type="molecule type" value="Genomic_DNA"/>
</dbReference>
<reference evidence="2 3" key="1">
    <citation type="submission" date="2024-06" db="EMBL/GenBank/DDBJ databases">
        <title>The Natural Products Discovery Center: Release of the First 8490 Sequenced Strains for Exploring Actinobacteria Biosynthetic Diversity.</title>
        <authorList>
            <person name="Kalkreuter E."/>
            <person name="Kautsar S.A."/>
            <person name="Yang D."/>
            <person name="Bader C.D."/>
            <person name="Teijaro C.N."/>
            <person name="Fluegel L."/>
            <person name="Davis C.M."/>
            <person name="Simpson J.R."/>
            <person name="Lauterbach L."/>
            <person name="Steele A.D."/>
            <person name="Gui C."/>
            <person name="Meng S."/>
            <person name="Li G."/>
            <person name="Viehrig K."/>
            <person name="Ye F."/>
            <person name="Su P."/>
            <person name="Kiefer A.F."/>
            <person name="Nichols A."/>
            <person name="Cepeda A.J."/>
            <person name="Yan W."/>
            <person name="Fan B."/>
            <person name="Jiang Y."/>
            <person name="Adhikari A."/>
            <person name="Zheng C.-J."/>
            <person name="Schuster L."/>
            <person name="Cowan T.M."/>
            <person name="Smanski M.J."/>
            <person name="Chevrette M.G."/>
            <person name="De Carvalho L.P.S."/>
            <person name="Shen B."/>
        </authorList>
    </citation>
    <scope>NUCLEOTIDE SEQUENCE [LARGE SCALE GENOMIC DNA]</scope>
    <source>
        <strain evidence="2 3">NPDC048117</strain>
    </source>
</reference>
<keyword evidence="3" id="KW-1185">Reference proteome</keyword>
<name>A0ABV3EWC1_9ACTN</name>
<evidence type="ECO:0000313" key="3">
    <source>
        <dbReference type="Proteomes" id="UP001551584"/>
    </source>
</evidence>
<organism evidence="2 3">
    <name type="scientific">Streptomyces chilikensis</name>
    <dbReference type="NCBI Taxonomy" id="1194079"/>
    <lineage>
        <taxon>Bacteria</taxon>
        <taxon>Bacillati</taxon>
        <taxon>Actinomycetota</taxon>
        <taxon>Actinomycetes</taxon>
        <taxon>Kitasatosporales</taxon>
        <taxon>Streptomycetaceae</taxon>
        <taxon>Streptomyces</taxon>
    </lineage>
</organism>
<accession>A0ABV3EWC1</accession>
<gene>
    <name evidence="2" type="ORF">AB0D95_24920</name>
</gene>
<feature type="region of interest" description="Disordered" evidence="1">
    <location>
        <begin position="1"/>
        <end position="50"/>
    </location>
</feature>
<dbReference type="Proteomes" id="UP001551584">
    <property type="component" value="Unassembled WGS sequence"/>
</dbReference>
<feature type="compositionally biased region" description="Low complexity" evidence="1">
    <location>
        <begin position="1"/>
        <end position="42"/>
    </location>
</feature>
<protein>
    <submittedName>
        <fullName evidence="2">Uncharacterized protein</fullName>
    </submittedName>
</protein>
<comment type="caution">
    <text evidence="2">The sequence shown here is derived from an EMBL/GenBank/DDBJ whole genome shotgun (WGS) entry which is preliminary data.</text>
</comment>
<evidence type="ECO:0000256" key="1">
    <source>
        <dbReference type="SAM" id="MobiDB-lite"/>
    </source>
</evidence>
<sequence length="50" mass="4824">MTRPVPVVPRTVGAPGTATARASATTSASASAASRTTTHATAGVVEGTRS</sequence>
<proteinExistence type="predicted"/>